<feature type="region of interest" description="Disordered" evidence="1">
    <location>
        <begin position="1"/>
        <end position="34"/>
    </location>
</feature>
<proteinExistence type="predicted"/>
<keyword evidence="5" id="KW-1185">Reference proteome</keyword>
<evidence type="ECO:0000313" key="3">
    <source>
        <dbReference type="EMBL" id="CEO99619.1"/>
    </source>
</evidence>
<dbReference type="PIRSF" id="PIRSF015901">
    <property type="entry name" value="NAC_alpha"/>
    <property type="match status" value="1"/>
</dbReference>
<dbReference type="PANTHER" id="PTHR21713">
    <property type="entry name" value="NASCENT POLYPEPTIDE ASSOCIATED COMPLEX ALPHA SUBUNIT-RELATED"/>
    <property type="match status" value="1"/>
</dbReference>
<dbReference type="STRING" id="37360.A0A0G4IWZ8"/>
<dbReference type="CDD" id="cd14358">
    <property type="entry name" value="UBA_NAC_euk"/>
    <property type="match status" value="1"/>
</dbReference>
<gene>
    <name evidence="3" type="ORF">PBRA_007352</name>
    <name evidence="4" type="ORF">PLBR_LOCUS5260</name>
</gene>
<accession>A0A0G4IWZ8</accession>
<dbReference type="AlphaFoldDB" id="A0A0G4IWZ8"/>
<dbReference type="InterPro" id="IPR016641">
    <property type="entry name" value="EGD2/NACA0like"/>
</dbReference>
<dbReference type="Pfam" id="PF01849">
    <property type="entry name" value="NAC"/>
    <property type="match status" value="1"/>
</dbReference>
<reference evidence="4 6" key="2">
    <citation type="submission" date="2018-03" db="EMBL/GenBank/DDBJ databases">
        <authorList>
            <person name="Fogelqvist J."/>
        </authorList>
    </citation>
    <scope>NUCLEOTIDE SEQUENCE [LARGE SCALE GENOMIC DNA]</scope>
</reference>
<reference evidence="3 5" key="1">
    <citation type="submission" date="2015-02" db="EMBL/GenBank/DDBJ databases">
        <authorList>
            <person name="Chooi Y.-H."/>
        </authorList>
    </citation>
    <scope>NUCLEOTIDE SEQUENCE [LARGE SCALE GENOMIC DNA]</scope>
    <source>
        <strain evidence="3">E3</strain>
    </source>
</reference>
<organism evidence="3 5">
    <name type="scientific">Plasmodiophora brassicae</name>
    <name type="common">Clubroot disease agent</name>
    <dbReference type="NCBI Taxonomy" id="37360"/>
    <lineage>
        <taxon>Eukaryota</taxon>
        <taxon>Sar</taxon>
        <taxon>Rhizaria</taxon>
        <taxon>Endomyxa</taxon>
        <taxon>Phytomyxea</taxon>
        <taxon>Plasmodiophorida</taxon>
        <taxon>Plasmodiophoridae</taxon>
        <taxon>Plasmodiophora</taxon>
    </lineage>
</organism>
<dbReference type="PROSITE" id="PS51151">
    <property type="entry name" value="NAC_AB"/>
    <property type="match status" value="1"/>
</dbReference>
<feature type="compositionally biased region" description="Acidic residues" evidence="1">
    <location>
        <begin position="12"/>
        <end position="21"/>
    </location>
</feature>
<dbReference type="InterPro" id="IPR038187">
    <property type="entry name" value="NAC_A/B_dom_sf"/>
</dbReference>
<dbReference type="Gene3D" id="1.10.8.10">
    <property type="entry name" value="DNA helicase RuvA subunit, C-terminal domain"/>
    <property type="match status" value="1"/>
</dbReference>
<dbReference type="EMBL" id="OVEO01000008">
    <property type="protein sequence ID" value="SPQ98045.1"/>
    <property type="molecule type" value="Genomic_DNA"/>
</dbReference>
<dbReference type="InterPro" id="IPR044034">
    <property type="entry name" value="NAC-like_UBA"/>
</dbReference>
<dbReference type="FunFam" id="2.20.70.30:FF:000002">
    <property type="entry name" value="Nascent polypeptide-associated complex (NAC), alpha subunit"/>
    <property type="match status" value="1"/>
</dbReference>
<dbReference type="EMBL" id="CDSF01000092">
    <property type="protein sequence ID" value="CEO99619.1"/>
    <property type="molecule type" value="Genomic_DNA"/>
</dbReference>
<protein>
    <recommendedName>
        <fullName evidence="2">NAC-A/B domain-containing protein</fullName>
    </recommendedName>
</protein>
<evidence type="ECO:0000256" key="1">
    <source>
        <dbReference type="SAM" id="MobiDB-lite"/>
    </source>
</evidence>
<dbReference type="Pfam" id="PF19026">
    <property type="entry name" value="UBA_HYPK"/>
    <property type="match status" value="1"/>
</dbReference>
<dbReference type="Gene3D" id="2.20.70.30">
    <property type="entry name" value="Nascent polypeptide-associated complex domain"/>
    <property type="match status" value="1"/>
</dbReference>
<dbReference type="Proteomes" id="UP000039324">
    <property type="component" value="Unassembled WGS sequence"/>
</dbReference>
<evidence type="ECO:0000313" key="5">
    <source>
        <dbReference type="Proteomes" id="UP000039324"/>
    </source>
</evidence>
<dbReference type="Proteomes" id="UP000290189">
    <property type="component" value="Unassembled WGS sequence"/>
</dbReference>
<dbReference type="OrthoDB" id="3169036at2759"/>
<evidence type="ECO:0000259" key="2">
    <source>
        <dbReference type="PROSITE" id="PS51151"/>
    </source>
</evidence>
<dbReference type="OMA" id="SQKMIFA"/>
<dbReference type="SMART" id="SM01407">
    <property type="entry name" value="NAC"/>
    <property type="match status" value="1"/>
</dbReference>
<keyword evidence="4" id="KW-0496">Mitochondrion</keyword>
<dbReference type="CDD" id="cd22054">
    <property type="entry name" value="NAC_NACA"/>
    <property type="match status" value="1"/>
</dbReference>
<sequence length="190" mass="20377">MADIEERNVEVGVEDSEEEIDVGAPEAGDEGLSKVQNRQEKKARKAIQKLGLKPVTGVTRITVKRSKNMLFVIANPDVYKSAVSDTYVIFGEAKMEDLSQNAAMQAAQQFRAAKGAAAAAGGDEEEAMPELVATKGEVVEEEDEEADDTGLDQGDIEMVQAQANVSRAKAINALRKHDGDIVNAIMALTT</sequence>
<dbReference type="InterPro" id="IPR002715">
    <property type="entry name" value="Nas_poly-pep-assoc_cplx_dom"/>
</dbReference>
<feature type="domain" description="NAC-A/B" evidence="2">
    <location>
        <begin position="37"/>
        <end position="102"/>
    </location>
</feature>
<dbReference type="GO" id="GO:0005854">
    <property type="term" value="C:nascent polypeptide-associated complex"/>
    <property type="evidence" value="ECO:0007669"/>
    <property type="project" value="InterPro"/>
</dbReference>
<name>A0A0G4IWZ8_PLABS</name>
<geneLocation type="mitochondrion" evidence="4"/>
<evidence type="ECO:0000313" key="6">
    <source>
        <dbReference type="Proteomes" id="UP000290189"/>
    </source>
</evidence>
<evidence type="ECO:0000313" key="4">
    <source>
        <dbReference type="EMBL" id="SPQ98045.1"/>
    </source>
</evidence>